<dbReference type="Gene3D" id="1.50.10.20">
    <property type="match status" value="1"/>
</dbReference>
<dbReference type="EMBL" id="FNFH01000001">
    <property type="protein sequence ID" value="SDJ66752.1"/>
    <property type="molecule type" value="Genomic_DNA"/>
</dbReference>
<dbReference type="AlphaFoldDB" id="A0A1G8VL65"/>
<evidence type="ECO:0008006" key="3">
    <source>
        <dbReference type="Google" id="ProtNLM"/>
    </source>
</evidence>
<dbReference type="OrthoDB" id="9788790at2"/>
<evidence type="ECO:0000313" key="2">
    <source>
        <dbReference type="Proteomes" id="UP000199305"/>
    </source>
</evidence>
<proteinExistence type="predicted"/>
<sequence length="394" mass="45288">MSTANSDLIETSFGKLRNYVEREGYRGNDPFDGLSGRFNNTVFFRYRFFRLLVQQLIKRSPIDFRRVLGIDKKYIPKGLGLLLAGYARIYSISRSNADLDCCNRLFELILSQKTDGYSGNCWGFPGYWQTKAFFQPFGAPQVVASTYIGNGLLDFYELAGNKAALREASDIAPFILNDLNQVEYPDGSISVSYTVYDNSAVYNATALAARFLSRLYRYTNDPKLLEFSERAIRYVCGGQKSDGSWPYSPLSFHQWVDGFHSGYNIECIHDYQKYTGDRGFAAVVDKGLSYYIDNFFTNAGVPKYYNNSTYPIDVHSPAQLVITLSKLGRFQEHRAIIDRVLGWTIENMQSDDGFFYYQINSFFTSKIPYMRWSQAWMFYAMATYLMEVKSEKNN</sequence>
<dbReference type="STRING" id="658219.SAMN05216212_0621"/>
<dbReference type="SUPFAM" id="SSF48208">
    <property type="entry name" value="Six-hairpin glycosidases"/>
    <property type="match status" value="1"/>
</dbReference>
<organism evidence="1 2">
    <name type="scientific">Microbulbifer yueqingensis</name>
    <dbReference type="NCBI Taxonomy" id="658219"/>
    <lineage>
        <taxon>Bacteria</taxon>
        <taxon>Pseudomonadati</taxon>
        <taxon>Pseudomonadota</taxon>
        <taxon>Gammaproteobacteria</taxon>
        <taxon>Cellvibrionales</taxon>
        <taxon>Microbulbiferaceae</taxon>
        <taxon>Microbulbifer</taxon>
    </lineage>
</organism>
<protein>
    <recommendedName>
        <fullName evidence="3">Delta-aminolevulinic acid dehydratase</fullName>
    </recommendedName>
</protein>
<dbReference type="InterPro" id="IPR008928">
    <property type="entry name" value="6-hairpin_glycosidase_sf"/>
</dbReference>
<dbReference type="GO" id="GO:0005975">
    <property type="term" value="P:carbohydrate metabolic process"/>
    <property type="evidence" value="ECO:0007669"/>
    <property type="project" value="InterPro"/>
</dbReference>
<reference evidence="2" key="1">
    <citation type="submission" date="2016-10" db="EMBL/GenBank/DDBJ databases">
        <authorList>
            <person name="Varghese N."/>
            <person name="Submissions S."/>
        </authorList>
    </citation>
    <scope>NUCLEOTIDE SEQUENCE [LARGE SCALE GENOMIC DNA]</scope>
    <source>
        <strain evidence="2">CGMCC 1.10658</strain>
    </source>
</reference>
<dbReference type="Proteomes" id="UP000199305">
    <property type="component" value="Unassembled WGS sequence"/>
</dbReference>
<dbReference type="RefSeq" id="WP_139169365.1">
    <property type="nucleotide sequence ID" value="NZ_FNFH01000001.1"/>
</dbReference>
<keyword evidence="2" id="KW-1185">Reference proteome</keyword>
<gene>
    <name evidence="1" type="ORF">SAMN05216212_0621</name>
</gene>
<name>A0A1G8VL65_9GAMM</name>
<evidence type="ECO:0000313" key="1">
    <source>
        <dbReference type="EMBL" id="SDJ66752.1"/>
    </source>
</evidence>
<accession>A0A1G8VL65</accession>